<gene>
    <name evidence="2" type="ORF">PCON_01630</name>
</gene>
<proteinExistence type="predicted"/>
<dbReference type="InterPro" id="IPR013087">
    <property type="entry name" value="Znf_C2H2_type"/>
</dbReference>
<evidence type="ECO:0000313" key="3">
    <source>
        <dbReference type="Proteomes" id="UP000018144"/>
    </source>
</evidence>
<reference evidence="2 3" key="1">
    <citation type="journal article" date="2013" name="PLoS Genet.">
        <title>The genome and development-dependent transcriptomes of Pyronema confluens: a window into fungal evolution.</title>
        <authorList>
            <person name="Traeger S."/>
            <person name="Altegoer F."/>
            <person name="Freitag M."/>
            <person name="Gabaldon T."/>
            <person name="Kempken F."/>
            <person name="Kumar A."/>
            <person name="Marcet-Houben M."/>
            <person name="Poggeler S."/>
            <person name="Stajich J.E."/>
            <person name="Nowrousian M."/>
        </authorList>
    </citation>
    <scope>NUCLEOTIDE SEQUENCE [LARGE SCALE GENOMIC DNA]</scope>
    <source>
        <strain evidence="3">CBS 100304</strain>
        <tissue evidence="2">Vegetative mycelium</tissue>
    </source>
</reference>
<feature type="domain" description="C2H2-type" evidence="1">
    <location>
        <begin position="12"/>
        <end position="39"/>
    </location>
</feature>
<name>U4LUG8_PYROM</name>
<evidence type="ECO:0000313" key="2">
    <source>
        <dbReference type="EMBL" id="CCX33692.1"/>
    </source>
</evidence>
<dbReference type="Proteomes" id="UP000018144">
    <property type="component" value="Unassembled WGS sequence"/>
</dbReference>
<accession>U4LUG8</accession>
<dbReference type="AlphaFoldDB" id="U4LUG8"/>
<sequence length="341" mass="38894">MSILVTPLTDRIICQYCSQGSVQLSFNSSDKLLHHLNTHHRHHHHTCPCNPARSLPNDLEFRDHLKTCRLALSLSSTSRSHQQQLQPFAILSDSKLQCSICELEIPVFKFREFDGHMCNPSLDKIIMGCRRYNPQNISAISISAISSLSKMSAKKHQLLSETEQRQNKSLQFEMIFLKEDNNFSCGLCLEKGKEFTAWTSEKLGEHMRTIHPRPMDLLGMVRRCEEGGWVCVKCRAAGARIGWKFENDFEVKRHLSNCHKGVRWECKCLCGMTNFTGVEEFTDHLKNCPELEQMLQRRLRGIWDGKRFCGITTTRNNGRFTTQAVVASIVPAGVGGETLLQ</sequence>
<protein>
    <recommendedName>
        <fullName evidence="1">C2H2-type domain-containing protein</fullName>
    </recommendedName>
</protein>
<evidence type="ECO:0000259" key="1">
    <source>
        <dbReference type="SMART" id="SM00355"/>
    </source>
</evidence>
<feature type="domain" description="C2H2-type" evidence="1">
    <location>
        <begin position="229"/>
        <end position="259"/>
    </location>
</feature>
<dbReference type="SMART" id="SM00355">
    <property type="entry name" value="ZnF_C2H2"/>
    <property type="match status" value="3"/>
</dbReference>
<organism evidence="2 3">
    <name type="scientific">Pyronema omphalodes (strain CBS 100304)</name>
    <name type="common">Pyronema confluens</name>
    <dbReference type="NCBI Taxonomy" id="1076935"/>
    <lineage>
        <taxon>Eukaryota</taxon>
        <taxon>Fungi</taxon>
        <taxon>Dikarya</taxon>
        <taxon>Ascomycota</taxon>
        <taxon>Pezizomycotina</taxon>
        <taxon>Pezizomycetes</taxon>
        <taxon>Pezizales</taxon>
        <taxon>Pyronemataceae</taxon>
        <taxon>Pyronema</taxon>
    </lineage>
</organism>
<feature type="domain" description="C2H2-type" evidence="1">
    <location>
        <begin position="183"/>
        <end position="211"/>
    </location>
</feature>
<dbReference type="EMBL" id="HF936162">
    <property type="protein sequence ID" value="CCX33692.1"/>
    <property type="molecule type" value="Genomic_DNA"/>
</dbReference>
<keyword evidence="3" id="KW-1185">Reference proteome</keyword>